<protein>
    <submittedName>
        <fullName evidence="2">Uncharacterized protein</fullName>
    </submittedName>
</protein>
<dbReference type="STRING" id="69.GLE_1562"/>
<sequence>MAKKDSAKNDSAKAAKPAAIADKYARKHKRHKPDGKYPTHRIELTVAHVGFGGNAGKGHYFYSFAPDVVTFQGGPVWIEYAFEAQVQERFEIVNVLTSDAFKQIGEPEFEYDKDGEKNVRKVFLFNKNSVSTLIFFTVLVRDRQSNYNDVELISCDPQVGNDPQITPTKGKGK</sequence>
<evidence type="ECO:0000313" key="2">
    <source>
        <dbReference type="EMBL" id="ALN56919.1"/>
    </source>
</evidence>
<dbReference type="PATRIC" id="fig|69.6.peg.1542"/>
<organism evidence="2 3">
    <name type="scientific">Lysobacter enzymogenes</name>
    <dbReference type="NCBI Taxonomy" id="69"/>
    <lineage>
        <taxon>Bacteria</taxon>
        <taxon>Pseudomonadati</taxon>
        <taxon>Pseudomonadota</taxon>
        <taxon>Gammaproteobacteria</taxon>
        <taxon>Lysobacterales</taxon>
        <taxon>Lysobacteraceae</taxon>
        <taxon>Lysobacter</taxon>
    </lineage>
</organism>
<dbReference type="RefSeq" id="WP_138884800.1">
    <property type="nucleotide sequence ID" value="NZ_CP067396.1"/>
</dbReference>
<gene>
    <name evidence="2" type="ORF">GLE_1562</name>
</gene>
<dbReference type="Proteomes" id="UP000061569">
    <property type="component" value="Chromosome"/>
</dbReference>
<dbReference type="EMBL" id="CP013140">
    <property type="protein sequence ID" value="ALN56919.1"/>
    <property type="molecule type" value="Genomic_DNA"/>
</dbReference>
<dbReference type="KEGG" id="lez:GLE_1562"/>
<reference evidence="2 3" key="1">
    <citation type="submission" date="2015-11" db="EMBL/GenBank/DDBJ databases">
        <title>Genome sequences of Lysobacter enzymogenes strain C3 and Lysobacter antibioticus ATCC 29479.</title>
        <authorList>
            <person name="Kobayashi D.Y."/>
        </authorList>
    </citation>
    <scope>NUCLEOTIDE SEQUENCE [LARGE SCALE GENOMIC DNA]</scope>
    <source>
        <strain evidence="2 3">C3</strain>
    </source>
</reference>
<feature type="region of interest" description="Disordered" evidence="1">
    <location>
        <begin position="1"/>
        <end position="37"/>
    </location>
</feature>
<feature type="compositionally biased region" description="Basic and acidic residues" evidence="1">
    <location>
        <begin position="1"/>
        <end position="13"/>
    </location>
</feature>
<name>A0A0S2DEC8_LYSEN</name>
<proteinExistence type="predicted"/>
<evidence type="ECO:0000256" key="1">
    <source>
        <dbReference type="SAM" id="MobiDB-lite"/>
    </source>
</evidence>
<evidence type="ECO:0000313" key="3">
    <source>
        <dbReference type="Proteomes" id="UP000061569"/>
    </source>
</evidence>
<accession>A0A0S2DEC8</accession>
<dbReference type="AlphaFoldDB" id="A0A0S2DEC8"/>